<dbReference type="InterPro" id="IPR050315">
    <property type="entry name" value="FAD-oxidoreductase_2"/>
</dbReference>
<dbReference type="InterPro" id="IPR036188">
    <property type="entry name" value="FAD/NAD-bd_sf"/>
</dbReference>
<evidence type="ECO:0000313" key="6">
    <source>
        <dbReference type="Proteomes" id="UP000608850"/>
    </source>
</evidence>
<gene>
    <name evidence="5" type="ORF">GCM10009021_26830</name>
</gene>
<dbReference type="Gene3D" id="3.50.50.60">
    <property type="entry name" value="FAD/NAD(P)-binding domain"/>
    <property type="match status" value="1"/>
</dbReference>
<evidence type="ECO:0000256" key="3">
    <source>
        <dbReference type="ARBA" id="ARBA00023002"/>
    </source>
</evidence>
<feature type="domain" description="FAD-dependent oxidoreductase 2 FAD-binding" evidence="4">
    <location>
        <begin position="6"/>
        <end position="399"/>
    </location>
</feature>
<name>A0A830GEN7_9EURY</name>
<dbReference type="OrthoDB" id="197288at2157"/>
<dbReference type="InterPro" id="IPR003953">
    <property type="entry name" value="FAD-dep_OxRdtase_2_FAD-bd"/>
</dbReference>
<dbReference type="GO" id="GO:0009331">
    <property type="term" value="C:glycerol-3-phosphate dehydrogenase (FAD) complex"/>
    <property type="evidence" value="ECO:0007669"/>
    <property type="project" value="InterPro"/>
</dbReference>
<comment type="caution">
    <text evidence="5">The sequence shown here is derived from an EMBL/GenBank/DDBJ whole genome shotgun (WGS) entry which is preliminary data.</text>
</comment>
<dbReference type="InterPro" id="IPR009158">
    <property type="entry name" value="G3P_DH_GlpB_su"/>
</dbReference>
<keyword evidence="6" id="KW-1185">Reference proteome</keyword>
<dbReference type="Proteomes" id="UP000608850">
    <property type="component" value="Unassembled WGS sequence"/>
</dbReference>
<evidence type="ECO:0000313" key="5">
    <source>
        <dbReference type="EMBL" id="GGN23830.1"/>
    </source>
</evidence>
<evidence type="ECO:0000259" key="4">
    <source>
        <dbReference type="Pfam" id="PF00890"/>
    </source>
</evidence>
<organism evidence="5 6">
    <name type="scientific">Halarchaeum nitratireducens</name>
    <dbReference type="NCBI Taxonomy" id="489913"/>
    <lineage>
        <taxon>Archaea</taxon>
        <taxon>Methanobacteriati</taxon>
        <taxon>Methanobacteriota</taxon>
        <taxon>Stenosarchaea group</taxon>
        <taxon>Halobacteria</taxon>
        <taxon>Halobacteriales</taxon>
        <taxon>Halobacteriaceae</taxon>
    </lineage>
</organism>
<dbReference type="PIRSF" id="PIRSF000141">
    <property type="entry name" value="Anaerobic_G3P_dh"/>
    <property type="match status" value="1"/>
</dbReference>
<dbReference type="Pfam" id="PF00890">
    <property type="entry name" value="FAD_binding_2"/>
    <property type="match status" value="1"/>
</dbReference>
<dbReference type="RefSeq" id="WP_188879611.1">
    <property type="nucleotide sequence ID" value="NZ_BMOQ01000007.1"/>
</dbReference>
<dbReference type="EMBL" id="BMOQ01000007">
    <property type="protein sequence ID" value="GGN23830.1"/>
    <property type="molecule type" value="Genomic_DNA"/>
</dbReference>
<dbReference type="GO" id="GO:0004368">
    <property type="term" value="F:glycerol-3-phosphate dehydrogenase (quinone) activity"/>
    <property type="evidence" value="ECO:0007669"/>
    <property type="project" value="InterPro"/>
</dbReference>
<keyword evidence="3" id="KW-0560">Oxidoreductase</keyword>
<evidence type="ECO:0000256" key="2">
    <source>
        <dbReference type="ARBA" id="ARBA00022643"/>
    </source>
</evidence>
<sequence>MAIEDDVIVVGGGVAGMTAALAAADTGASVRLVTKSQSTLRHASGLVDVLGYADEELIADPFDAIGDLPADHPYAKVGVEAVRDGLARFDAVTGDLYRGGYTDANALLPTHGGAVKPTARYPASAAAGLASDERDALLVGFETLSDFDAPLAADHLRAADVPFDVRGATVSFPGAPRADAKITRYAHALDENDDDERERLAARVERVHEGEPRVGFPAVLGESHHAAVRTALADALDADVFEVPMGPPSLPGMRLEAAYERALRDAGVNVVRRPVDGYETDGDGRLTAVLVERNGQRVPHYADAFVLATGGLVGEGIDSDREGVHEPVFDCHVPHPADRYEWFVDDPFGDQPYPRFGVVVDDDLRPRDATGGIEFENLRAAGSVVGGADFAAECSGTGVSLATGDAAGTAAGSDTQ</sequence>
<reference evidence="5 6" key="1">
    <citation type="journal article" date="2019" name="Int. J. Syst. Evol. Microbiol.">
        <title>The Global Catalogue of Microorganisms (GCM) 10K type strain sequencing project: providing services to taxonomists for standard genome sequencing and annotation.</title>
        <authorList>
            <consortium name="The Broad Institute Genomics Platform"/>
            <consortium name="The Broad Institute Genome Sequencing Center for Infectious Disease"/>
            <person name="Wu L."/>
            <person name="Ma J."/>
        </authorList>
    </citation>
    <scope>NUCLEOTIDE SEQUENCE [LARGE SCALE GENOMIC DNA]</scope>
    <source>
        <strain evidence="5 6">JCM 16331</strain>
    </source>
</reference>
<dbReference type="NCBIfam" id="NF003722">
    <property type="entry name" value="PRK05329.1-5"/>
    <property type="match status" value="1"/>
</dbReference>
<keyword evidence="1" id="KW-0285">Flavoprotein</keyword>
<proteinExistence type="predicted"/>
<dbReference type="NCBIfam" id="TIGR03378">
    <property type="entry name" value="glycerol3P_GlpB"/>
    <property type="match status" value="1"/>
</dbReference>
<protein>
    <submittedName>
        <fullName evidence="5">Glycerol-3-phosphate dehydrogenase subunit B</fullName>
    </submittedName>
</protein>
<dbReference type="AlphaFoldDB" id="A0A830GEN7"/>
<dbReference type="SUPFAM" id="SSF51905">
    <property type="entry name" value="FAD/NAD(P)-binding domain"/>
    <property type="match status" value="1"/>
</dbReference>
<accession>A0A830GEN7</accession>
<dbReference type="PANTHER" id="PTHR43400:SF11">
    <property type="entry name" value="ANAEROBIC GLYCEROL-3-PHOSPHATE DEHYDROGENASE SUBUNIT B"/>
    <property type="match status" value="1"/>
</dbReference>
<dbReference type="PANTHER" id="PTHR43400">
    <property type="entry name" value="FUMARATE REDUCTASE"/>
    <property type="match status" value="1"/>
</dbReference>
<keyword evidence="2" id="KW-0288">FMN</keyword>
<evidence type="ECO:0000256" key="1">
    <source>
        <dbReference type="ARBA" id="ARBA00022630"/>
    </source>
</evidence>